<evidence type="ECO:0000256" key="1">
    <source>
        <dbReference type="ARBA" id="ARBA00004141"/>
    </source>
</evidence>
<gene>
    <name evidence="7" type="ORF">SAMN05421828_13117</name>
</gene>
<dbReference type="GO" id="GO:0046943">
    <property type="term" value="F:carboxylic acid transmembrane transporter activity"/>
    <property type="evidence" value="ECO:0007669"/>
    <property type="project" value="TreeGrafter"/>
</dbReference>
<feature type="transmembrane region" description="Helical" evidence="5">
    <location>
        <begin position="306"/>
        <end position="328"/>
    </location>
</feature>
<sequence>MTQTVETDVPARLDRLPWARFHWLVVCALGVTWILDGLEVTMVGSLSGAIAKSPSMHLSSADVGALGSAYVAGAVLGALFFGWLTDRLGRKKLFTITLLVYLTATIASGLAWSFTSLLVFRFITGTGIGGEYSAINATIQELIPARMRGFTDLVINGSYWIGAALGAIGALAALNPAIIPVAYGWRAAFIIGGLIAAIALLLRRFIPESPRWLMTHGRPDEAAAIVTGIETRIGIAPPDHPLKTIRLRTDVKSWFAVGLRALFTRYRPRAVLGITLMTAQAFCYNAIFFTYALVLTKFYHVPSARIGLYILPFALGNFAGPLLLGRLFDTLGRRIMITATYGISGVLMAITGALFAHNVLSAASQTAAWTVIFFFASAAASSAYLTVSESFPLEIRAIAIALFYAFGTAIGGIVGPILFGALIGSGNRGNVMDGYLLGGGLMLIAAVTEALIGPDSAGKSLEDIAQPLSEIV</sequence>
<feature type="transmembrane region" description="Helical" evidence="5">
    <location>
        <begin position="93"/>
        <end position="112"/>
    </location>
</feature>
<dbReference type="InterPro" id="IPR036259">
    <property type="entry name" value="MFS_trans_sf"/>
</dbReference>
<feature type="transmembrane region" description="Helical" evidence="5">
    <location>
        <begin position="335"/>
        <end position="355"/>
    </location>
</feature>
<feature type="transmembrane region" description="Helical" evidence="5">
    <location>
        <begin position="185"/>
        <end position="206"/>
    </location>
</feature>
<proteinExistence type="predicted"/>
<feature type="domain" description="Major facilitator superfamily (MFS) profile" evidence="6">
    <location>
        <begin position="25"/>
        <end position="457"/>
    </location>
</feature>
<evidence type="ECO:0000313" key="8">
    <source>
        <dbReference type="Proteomes" id="UP000186308"/>
    </source>
</evidence>
<dbReference type="PANTHER" id="PTHR23508">
    <property type="entry name" value="CARBOXYLIC ACID TRANSPORTER PROTEIN HOMOLOG"/>
    <property type="match status" value="1"/>
</dbReference>
<dbReference type="InterPro" id="IPR005828">
    <property type="entry name" value="MFS_sugar_transport-like"/>
</dbReference>
<comment type="subcellular location">
    <subcellularLocation>
        <location evidence="1">Membrane</location>
        <topology evidence="1">Multi-pass membrane protein</topology>
    </subcellularLocation>
</comment>
<feature type="transmembrane region" description="Helical" evidence="5">
    <location>
        <begin position="21"/>
        <end position="43"/>
    </location>
</feature>
<evidence type="ECO:0000256" key="4">
    <source>
        <dbReference type="ARBA" id="ARBA00023136"/>
    </source>
</evidence>
<dbReference type="RefSeq" id="WP_029313275.1">
    <property type="nucleotide sequence ID" value="NZ_FTNE01000031.1"/>
</dbReference>
<keyword evidence="2 5" id="KW-0812">Transmembrane</keyword>
<dbReference type="Pfam" id="PF00083">
    <property type="entry name" value="Sugar_tr"/>
    <property type="match status" value="1"/>
</dbReference>
<dbReference type="Proteomes" id="UP000186308">
    <property type="component" value="Unassembled WGS sequence"/>
</dbReference>
<accession>A0A8G2CNE5</accession>
<dbReference type="AlphaFoldDB" id="A0A8G2CNE5"/>
<feature type="transmembrane region" description="Helical" evidence="5">
    <location>
        <begin position="367"/>
        <end position="387"/>
    </location>
</feature>
<feature type="transmembrane region" description="Helical" evidence="5">
    <location>
        <begin position="63"/>
        <end position="84"/>
    </location>
</feature>
<reference evidence="7 8" key="1">
    <citation type="submission" date="2017-01" db="EMBL/GenBank/DDBJ databases">
        <authorList>
            <person name="Varghese N."/>
            <person name="Submissions S."/>
        </authorList>
    </citation>
    <scope>NUCLEOTIDE SEQUENCE [LARGE SCALE GENOMIC DNA]</scope>
    <source>
        <strain evidence="7 8">ATCC 35905</strain>
    </source>
</reference>
<dbReference type="EMBL" id="FTNE01000031">
    <property type="protein sequence ID" value="SIR42468.1"/>
    <property type="molecule type" value="Genomic_DNA"/>
</dbReference>
<name>A0A8G2CNE5_ACIRU</name>
<evidence type="ECO:0000256" key="5">
    <source>
        <dbReference type="SAM" id="Phobius"/>
    </source>
</evidence>
<dbReference type="PROSITE" id="PS50850">
    <property type="entry name" value="MFS"/>
    <property type="match status" value="1"/>
</dbReference>
<feature type="transmembrane region" description="Helical" evidence="5">
    <location>
        <begin position="159"/>
        <end position="179"/>
    </location>
</feature>
<dbReference type="InterPro" id="IPR020846">
    <property type="entry name" value="MFS_dom"/>
</dbReference>
<keyword evidence="8" id="KW-1185">Reference proteome</keyword>
<evidence type="ECO:0000259" key="6">
    <source>
        <dbReference type="PROSITE" id="PS50850"/>
    </source>
</evidence>
<evidence type="ECO:0000256" key="3">
    <source>
        <dbReference type="ARBA" id="ARBA00022989"/>
    </source>
</evidence>
<keyword evidence="3 5" id="KW-1133">Transmembrane helix</keyword>
<dbReference type="GO" id="GO:0005886">
    <property type="term" value="C:plasma membrane"/>
    <property type="evidence" value="ECO:0007669"/>
    <property type="project" value="TreeGrafter"/>
</dbReference>
<organism evidence="7 8">
    <name type="scientific">Acidiphilium rubrum</name>
    <dbReference type="NCBI Taxonomy" id="526"/>
    <lineage>
        <taxon>Bacteria</taxon>
        <taxon>Pseudomonadati</taxon>
        <taxon>Pseudomonadota</taxon>
        <taxon>Alphaproteobacteria</taxon>
        <taxon>Acetobacterales</taxon>
        <taxon>Acidocellaceae</taxon>
        <taxon>Acidiphilium</taxon>
    </lineage>
</organism>
<comment type="caution">
    <text evidence="7">The sequence shown here is derived from an EMBL/GenBank/DDBJ whole genome shotgun (WGS) entry which is preliminary data.</text>
</comment>
<dbReference type="SUPFAM" id="SSF103473">
    <property type="entry name" value="MFS general substrate transporter"/>
    <property type="match status" value="1"/>
</dbReference>
<dbReference type="PANTHER" id="PTHR23508:SF10">
    <property type="entry name" value="CARBOXYLIC ACID TRANSPORTER PROTEIN HOMOLOG"/>
    <property type="match status" value="1"/>
</dbReference>
<dbReference type="OrthoDB" id="5368493at2"/>
<protein>
    <submittedName>
        <fullName evidence="7">Predicted arabinose efflux permease, MFS family</fullName>
    </submittedName>
</protein>
<feature type="transmembrane region" description="Helical" evidence="5">
    <location>
        <begin position="399"/>
        <end position="423"/>
    </location>
</feature>
<keyword evidence="4 5" id="KW-0472">Membrane</keyword>
<feature type="transmembrane region" description="Helical" evidence="5">
    <location>
        <begin position="270"/>
        <end position="294"/>
    </location>
</feature>
<evidence type="ECO:0000256" key="2">
    <source>
        <dbReference type="ARBA" id="ARBA00022692"/>
    </source>
</evidence>
<dbReference type="Gene3D" id="1.20.1250.20">
    <property type="entry name" value="MFS general substrate transporter like domains"/>
    <property type="match status" value="1"/>
</dbReference>
<dbReference type="CDD" id="cd17316">
    <property type="entry name" value="MFS_SV2_like"/>
    <property type="match status" value="1"/>
</dbReference>
<evidence type="ECO:0000313" key="7">
    <source>
        <dbReference type="EMBL" id="SIR42468.1"/>
    </source>
</evidence>
<feature type="transmembrane region" description="Helical" evidence="5">
    <location>
        <begin position="435"/>
        <end position="452"/>
    </location>
</feature>